<dbReference type="Pfam" id="PF13304">
    <property type="entry name" value="AAA_21"/>
    <property type="match status" value="1"/>
</dbReference>
<feature type="domain" description="ATPase AAA-type core" evidence="1">
    <location>
        <begin position="90"/>
        <end position="171"/>
    </location>
</feature>
<dbReference type="Gene3D" id="3.40.50.300">
    <property type="entry name" value="P-loop containing nucleotide triphosphate hydrolases"/>
    <property type="match status" value="1"/>
</dbReference>
<sequence length="188" mass="21338">MIDELAKRVRDFAEFDLITEFDPAEVRRLVSSVKDANRFAAYATIEPYLDSMRARFDALTDAERLIRLITTHANRFLNDKRLVYSPQPGLRVVTDEPRPRTLRPSSLSSGERQMLLLLCNALLARVERTLFLIDEPELSLGVPWQRQILKSLLQITEGTDVQFIVATHSIEMITTNAAALVRLVNSVG</sequence>
<name>A0A1X2A626_9MYCO</name>
<organism evidence="2 3">
    <name type="scientific">Mycobacterium paraense</name>
    <dbReference type="NCBI Taxonomy" id="767916"/>
    <lineage>
        <taxon>Bacteria</taxon>
        <taxon>Bacillati</taxon>
        <taxon>Actinomycetota</taxon>
        <taxon>Actinomycetes</taxon>
        <taxon>Mycobacteriales</taxon>
        <taxon>Mycobacteriaceae</taxon>
        <taxon>Mycobacterium</taxon>
        <taxon>Mycobacterium simiae complex</taxon>
    </lineage>
</organism>
<dbReference type="InterPro" id="IPR027417">
    <property type="entry name" value="P-loop_NTPase"/>
</dbReference>
<dbReference type="EMBL" id="LQPN01000063">
    <property type="protein sequence ID" value="ORW41604.1"/>
    <property type="molecule type" value="Genomic_DNA"/>
</dbReference>
<gene>
    <name evidence="2" type="ORF">AWB90_20085</name>
</gene>
<dbReference type="SUPFAM" id="SSF52540">
    <property type="entry name" value="P-loop containing nucleoside triphosphate hydrolases"/>
    <property type="match status" value="1"/>
</dbReference>
<reference evidence="2 3" key="1">
    <citation type="journal article" date="2015" name="Emerg. Microbes Infect.">
        <title>Characterization of 17 strains belonging to the Mycobacterium simiae complex and description of Mycobacterium paraense sp. nov.</title>
        <authorList>
            <person name="Fusco da Costa A.R."/>
            <person name="Fedrizzi T."/>
            <person name="Lopes M.L."/>
            <person name="Pecorari M."/>
            <person name="Oliveira da Costa W.L."/>
            <person name="Giacobazzi E."/>
            <person name="da Costa Bahia J.R."/>
            <person name="De Sanctis V."/>
            <person name="Batista Lima K.V."/>
            <person name="Bertorelli R."/>
            <person name="Grottola A."/>
            <person name="Fabio A."/>
            <person name="Mariottini A."/>
            <person name="Ferretti P."/>
            <person name="Di Leva F."/>
            <person name="Fregni Serpini G."/>
            <person name="Tagliazucchi S."/>
            <person name="Rumpianesi F."/>
            <person name="Jousson O."/>
            <person name="Segata N."/>
            <person name="Tortoli E."/>
        </authorList>
    </citation>
    <scope>NUCLEOTIDE SEQUENCE [LARGE SCALE GENOMIC DNA]</scope>
    <source>
        <strain evidence="2 3">IEC33</strain>
    </source>
</reference>
<dbReference type="InterPro" id="IPR003959">
    <property type="entry name" value="ATPase_AAA_core"/>
</dbReference>
<evidence type="ECO:0000313" key="2">
    <source>
        <dbReference type="EMBL" id="ORW41604.1"/>
    </source>
</evidence>
<dbReference type="PANTHER" id="PTHR43581:SF2">
    <property type="entry name" value="EXCINUCLEASE ATPASE SUBUNIT"/>
    <property type="match status" value="1"/>
</dbReference>
<dbReference type="AlphaFoldDB" id="A0A1X2A626"/>
<comment type="caution">
    <text evidence="2">The sequence shown here is derived from an EMBL/GenBank/DDBJ whole genome shotgun (WGS) entry which is preliminary data.</text>
</comment>
<dbReference type="GO" id="GO:0005524">
    <property type="term" value="F:ATP binding"/>
    <property type="evidence" value="ECO:0007669"/>
    <property type="project" value="InterPro"/>
</dbReference>
<evidence type="ECO:0000313" key="3">
    <source>
        <dbReference type="Proteomes" id="UP000193285"/>
    </source>
</evidence>
<dbReference type="InterPro" id="IPR051396">
    <property type="entry name" value="Bact_Antivir_Def_Nuclease"/>
</dbReference>
<protein>
    <recommendedName>
        <fullName evidence="1">ATPase AAA-type core domain-containing protein</fullName>
    </recommendedName>
</protein>
<dbReference type="Proteomes" id="UP000193285">
    <property type="component" value="Unassembled WGS sequence"/>
</dbReference>
<dbReference type="PANTHER" id="PTHR43581">
    <property type="entry name" value="ATP/GTP PHOSPHATASE"/>
    <property type="match status" value="1"/>
</dbReference>
<proteinExistence type="predicted"/>
<evidence type="ECO:0000259" key="1">
    <source>
        <dbReference type="Pfam" id="PF13304"/>
    </source>
</evidence>
<dbReference type="GO" id="GO:0016887">
    <property type="term" value="F:ATP hydrolysis activity"/>
    <property type="evidence" value="ECO:0007669"/>
    <property type="project" value="InterPro"/>
</dbReference>
<accession>A0A1X2A626</accession>